<dbReference type="Proteomes" id="UP000325957">
    <property type="component" value="Unassembled WGS sequence"/>
</dbReference>
<keyword evidence="3" id="KW-1185">Reference proteome</keyword>
<dbReference type="AlphaFoldDB" id="A0A5J5L180"/>
<evidence type="ECO:0000313" key="3">
    <source>
        <dbReference type="Proteomes" id="UP000325957"/>
    </source>
</evidence>
<dbReference type="RefSeq" id="WP_158032763.1">
    <property type="nucleotide sequence ID" value="NZ_ML708611.1"/>
</dbReference>
<evidence type="ECO:0000259" key="1">
    <source>
        <dbReference type="Pfam" id="PF01370"/>
    </source>
</evidence>
<organism evidence="2 3">
    <name type="scientific">Kocuria coralli</name>
    <dbReference type="NCBI Taxonomy" id="1461025"/>
    <lineage>
        <taxon>Bacteria</taxon>
        <taxon>Bacillati</taxon>
        <taxon>Actinomycetota</taxon>
        <taxon>Actinomycetes</taxon>
        <taxon>Micrococcales</taxon>
        <taxon>Micrococcaceae</taxon>
        <taxon>Kocuria</taxon>
    </lineage>
</organism>
<dbReference type="InterPro" id="IPR036291">
    <property type="entry name" value="NAD(P)-bd_dom_sf"/>
</dbReference>
<proteinExistence type="predicted"/>
<sequence length="327" mass="35423">MRHIAVIGAGAIGQLIAEELTDRGHRVSLVSRSGSTRAAGVRSVAADATDPRALAEALGPTGASGGYHDVVVNAVNPRSYTAWERDWPPMSEAISAVCERTGAGQLIIGNLYGYGRVDEPMTENHPFSPEGPKGRVRAQMWERALQKHREGAMAAVELRASDYFGPTARAGVSLLMDYVVRPVLKGRTAWVPMGDLRAAHSWSYLPDIARLAADLAESDQGGPRWGRPWHVPTAPPRSMREVADEVAELAGLDRAVVRKVPGVVMAAGRLHPLVRALDETRHQFEHPWILDSGAAQREFGRQPTSWSQALLETIDGCAEGRDAGRKN</sequence>
<dbReference type="InterPro" id="IPR001509">
    <property type="entry name" value="Epimerase_deHydtase"/>
</dbReference>
<name>A0A5J5L180_9MICC</name>
<dbReference type="EMBL" id="SZWF01000002">
    <property type="protein sequence ID" value="KAA9395338.1"/>
    <property type="molecule type" value="Genomic_DNA"/>
</dbReference>
<dbReference type="OrthoDB" id="8205493at2"/>
<accession>A0A5J5L180</accession>
<reference evidence="2 3" key="1">
    <citation type="submission" date="2019-05" db="EMBL/GenBank/DDBJ databases">
        <title>Kocuria coralli sp. nov., a novel actinobacterium isolated from coral reef seawater.</title>
        <authorList>
            <person name="Li J."/>
        </authorList>
    </citation>
    <scope>NUCLEOTIDE SEQUENCE [LARGE SCALE GENOMIC DNA]</scope>
    <source>
        <strain evidence="2 3">SCSIO 13007</strain>
    </source>
</reference>
<feature type="domain" description="NAD-dependent epimerase/dehydratase" evidence="1">
    <location>
        <begin position="5"/>
        <end position="218"/>
    </location>
</feature>
<gene>
    <name evidence="2" type="ORF">FCK90_02740</name>
</gene>
<evidence type="ECO:0000313" key="2">
    <source>
        <dbReference type="EMBL" id="KAA9395338.1"/>
    </source>
</evidence>
<protein>
    <submittedName>
        <fullName evidence="2">NAD-dependent epimerase/dehydratase family protein</fullName>
    </submittedName>
</protein>
<dbReference type="SUPFAM" id="SSF51735">
    <property type="entry name" value="NAD(P)-binding Rossmann-fold domains"/>
    <property type="match status" value="1"/>
</dbReference>
<comment type="caution">
    <text evidence="2">The sequence shown here is derived from an EMBL/GenBank/DDBJ whole genome shotgun (WGS) entry which is preliminary data.</text>
</comment>
<dbReference type="Gene3D" id="3.40.50.720">
    <property type="entry name" value="NAD(P)-binding Rossmann-like Domain"/>
    <property type="match status" value="1"/>
</dbReference>
<dbReference type="Pfam" id="PF01370">
    <property type="entry name" value="Epimerase"/>
    <property type="match status" value="1"/>
</dbReference>